<name>A0A840TYZ6_9BACT</name>
<dbReference type="RefSeq" id="WP_184175529.1">
    <property type="nucleotide sequence ID" value="NZ_JACHGF010000005.1"/>
</dbReference>
<keyword evidence="2" id="KW-1185">Reference proteome</keyword>
<evidence type="ECO:0000313" key="1">
    <source>
        <dbReference type="EMBL" id="MBB5285418.1"/>
    </source>
</evidence>
<evidence type="ECO:0000313" key="2">
    <source>
        <dbReference type="Proteomes" id="UP000557307"/>
    </source>
</evidence>
<dbReference type="EMBL" id="JACHGF010000005">
    <property type="protein sequence ID" value="MBB5285418.1"/>
    <property type="molecule type" value="Genomic_DNA"/>
</dbReference>
<sequence>MSTLPPTFYQTFFQYDTLFRVEEVPVPYQPEAVLVPEVPSPIKTSEPTPQVPTAPEAVALVDTATVDTAAVDTDIVGKAPQVLPVPVPATEVPAPLPSPEVPSPAFPALQHRVLVLVDEPQQPELLASEHALLTNILKAVGHSSAEADILNFSYLPTADARRVLSGKLTNHFITFGVPLIKLQLDLLLPPYTPKQVEGIWFLLADPLAVIEADKALKKRLWLALQKMFALS</sequence>
<comment type="caution">
    <text evidence="1">The sequence shown here is derived from an EMBL/GenBank/DDBJ whole genome shotgun (WGS) entry which is preliminary data.</text>
</comment>
<protein>
    <submittedName>
        <fullName evidence="1">Uncharacterized protein</fullName>
    </submittedName>
</protein>
<dbReference type="Proteomes" id="UP000557307">
    <property type="component" value="Unassembled WGS sequence"/>
</dbReference>
<proteinExistence type="predicted"/>
<reference evidence="1 2" key="1">
    <citation type="submission" date="2020-08" db="EMBL/GenBank/DDBJ databases">
        <title>Genomic Encyclopedia of Type Strains, Phase IV (KMG-IV): sequencing the most valuable type-strain genomes for metagenomic binning, comparative biology and taxonomic classification.</title>
        <authorList>
            <person name="Goeker M."/>
        </authorList>
    </citation>
    <scope>NUCLEOTIDE SEQUENCE [LARGE SCALE GENOMIC DNA]</scope>
    <source>
        <strain evidence="1 2">DSM 105074</strain>
    </source>
</reference>
<dbReference type="AlphaFoldDB" id="A0A840TYZ6"/>
<gene>
    <name evidence="1" type="ORF">HNQ92_003575</name>
</gene>
<organism evidence="1 2">
    <name type="scientific">Rhabdobacter roseus</name>
    <dbReference type="NCBI Taxonomy" id="1655419"/>
    <lineage>
        <taxon>Bacteria</taxon>
        <taxon>Pseudomonadati</taxon>
        <taxon>Bacteroidota</taxon>
        <taxon>Cytophagia</taxon>
        <taxon>Cytophagales</taxon>
        <taxon>Cytophagaceae</taxon>
        <taxon>Rhabdobacter</taxon>
    </lineage>
</organism>
<accession>A0A840TYZ6</accession>